<sequence length="725" mass="77902">MKRVPVFLQNSATECGAACLAVILSFHGHRTTVQEVTDHLQVGRDGLSALAIVHAAREFGLNARAFSLEPADLGRVPMPAIVHWEFQHFVVVERWTPDHVDIVDPGQGRRRLTPAEFDAGFTGVLLAFEPEPGFRRVRSGAARAWRRDFLRTLVFRRKGLLAQVLAASVLLQVLGLGLATAFQIVVDRVLPRGDSGLLALLGVAVLVAVVTQFAVGYLRSVLLVALRSRTDGEVTRNLVSHLVALPYRYFAVRGKGDLANRSNSVIALRETLTGQILSSLLDGPLALVYLLLVFARDPVFGGFLALLAAGQAALLLGTARRVGDLTRRELAALAVTQGRLMEAVGGIETLKASGAEPRAMQRWSDLFAQQLDADVRGGLVRGLIEAVLGAVRYLAPLGLLWVGAWRVLDGSLSLGTLLALNALATAALTPIGSLMTSLRTLQQAGAHFDRLSDILASEPEPSTGIEVLRLRGGIELRGVGFRHDPRGSWTLRDVSLVVRPGQKVALVGPSGSGKSTLARLLLALYQPTAGEIRYDGVPAAELNPRSLRRQFGVVTQEPSLFTGTIRENIALNFPEAGMDRIAEAARLAGLHEEIMAMPMGYETILVEGGGLSGGQRQRLALARALLPRPKVLLLDEATSNLDSATEADIEARLSRLTQTRVVIAHRLSTVRDADLILVVEGGMVVERGTHEELLALGGRYTRLVAAQTGSARAGTRRRTSDGSLS</sequence>
<evidence type="ECO:0000256" key="9">
    <source>
        <dbReference type="ARBA" id="ARBA00022989"/>
    </source>
</evidence>
<dbReference type="InterPro" id="IPR003439">
    <property type="entry name" value="ABC_transporter-like_ATP-bd"/>
</dbReference>
<keyword evidence="3" id="KW-1003">Cell membrane</keyword>
<feature type="transmembrane region" description="Helical" evidence="13">
    <location>
        <begin position="160"/>
        <end position="185"/>
    </location>
</feature>
<keyword evidence="8" id="KW-0653">Protein transport</keyword>
<dbReference type="SUPFAM" id="SSF90123">
    <property type="entry name" value="ABC transporter transmembrane region"/>
    <property type="match status" value="1"/>
</dbReference>
<dbReference type="PROSITE" id="PS50929">
    <property type="entry name" value="ABC_TM1F"/>
    <property type="match status" value="1"/>
</dbReference>
<keyword evidence="7" id="KW-0067">ATP-binding</keyword>
<feature type="transmembrane region" description="Helical" evidence="13">
    <location>
        <begin position="300"/>
        <end position="319"/>
    </location>
</feature>
<dbReference type="STRING" id="58117.SAMN05421833_111171"/>
<dbReference type="SUPFAM" id="SSF52540">
    <property type="entry name" value="P-loop containing nucleoside triphosphate hydrolases"/>
    <property type="match status" value="1"/>
</dbReference>
<feature type="domain" description="ABC transporter" evidence="14">
    <location>
        <begin position="474"/>
        <end position="706"/>
    </location>
</feature>
<dbReference type="PANTHER" id="PTHR24221:SF654">
    <property type="entry name" value="ATP-BINDING CASSETTE SUB-FAMILY B MEMBER 6"/>
    <property type="match status" value="1"/>
</dbReference>
<dbReference type="GO" id="GO:0008234">
    <property type="term" value="F:cysteine-type peptidase activity"/>
    <property type="evidence" value="ECO:0007669"/>
    <property type="project" value="UniProtKB-KW"/>
</dbReference>
<dbReference type="GO" id="GO:0034040">
    <property type="term" value="F:ATPase-coupled lipid transmembrane transporter activity"/>
    <property type="evidence" value="ECO:0007669"/>
    <property type="project" value="TreeGrafter"/>
</dbReference>
<dbReference type="InterPro" id="IPR036640">
    <property type="entry name" value="ABC1_TM_sf"/>
</dbReference>
<organism evidence="17 18">
    <name type="scientific">Microbispora rosea</name>
    <dbReference type="NCBI Taxonomy" id="58117"/>
    <lineage>
        <taxon>Bacteria</taxon>
        <taxon>Bacillati</taxon>
        <taxon>Actinomycetota</taxon>
        <taxon>Actinomycetes</taxon>
        <taxon>Streptosporangiales</taxon>
        <taxon>Streptosporangiaceae</taxon>
        <taxon>Microbispora</taxon>
    </lineage>
</organism>
<evidence type="ECO:0000256" key="6">
    <source>
        <dbReference type="ARBA" id="ARBA00022807"/>
    </source>
</evidence>
<evidence type="ECO:0000256" key="10">
    <source>
        <dbReference type="ARBA" id="ARBA00023136"/>
    </source>
</evidence>
<dbReference type="GO" id="GO:0043213">
    <property type="term" value="P:bacteriocin transport"/>
    <property type="evidence" value="ECO:0007669"/>
    <property type="project" value="UniProtKB-KW"/>
</dbReference>
<evidence type="ECO:0000259" key="14">
    <source>
        <dbReference type="PROSITE" id="PS50893"/>
    </source>
</evidence>
<feature type="domain" description="ABC transmembrane type-1" evidence="15">
    <location>
        <begin position="164"/>
        <end position="443"/>
    </location>
</feature>
<evidence type="ECO:0000259" key="15">
    <source>
        <dbReference type="PROSITE" id="PS50929"/>
    </source>
</evidence>
<dbReference type="AlphaFoldDB" id="A0A1N7CBB6"/>
<dbReference type="SMART" id="SM00382">
    <property type="entry name" value="AAA"/>
    <property type="match status" value="1"/>
</dbReference>
<keyword evidence="2" id="KW-0813">Transport</keyword>
<feature type="transmembrane region" description="Helical" evidence="13">
    <location>
        <begin position="276"/>
        <end position="294"/>
    </location>
</feature>
<dbReference type="GO" id="GO:0016887">
    <property type="term" value="F:ATP hydrolysis activity"/>
    <property type="evidence" value="ECO:0007669"/>
    <property type="project" value="InterPro"/>
</dbReference>
<dbReference type="PROSITE" id="PS00211">
    <property type="entry name" value="ABC_TRANSPORTER_1"/>
    <property type="match status" value="1"/>
</dbReference>
<evidence type="ECO:0000256" key="13">
    <source>
        <dbReference type="SAM" id="Phobius"/>
    </source>
</evidence>
<keyword evidence="6" id="KW-0788">Thiol protease</keyword>
<protein>
    <submittedName>
        <fullName evidence="17">ABC-type bacteriocin/lantibiotic exporter, contains an N-terminal double-glycine peptidase domain</fullName>
    </submittedName>
</protein>
<evidence type="ECO:0000313" key="17">
    <source>
        <dbReference type="EMBL" id="SIR60909.1"/>
    </source>
</evidence>
<dbReference type="GO" id="GO:0015031">
    <property type="term" value="P:protein transport"/>
    <property type="evidence" value="ECO:0007669"/>
    <property type="project" value="UniProtKB-KW"/>
</dbReference>
<keyword evidence="18" id="KW-1185">Reference proteome</keyword>
<dbReference type="PROSITE" id="PS50893">
    <property type="entry name" value="ABC_TRANSPORTER_2"/>
    <property type="match status" value="1"/>
</dbReference>
<evidence type="ECO:0000256" key="4">
    <source>
        <dbReference type="ARBA" id="ARBA00022692"/>
    </source>
</evidence>
<dbReference type="EMBL" id="FTNI01000011">
    <property type="protein sequence ID" value="SIR60909.1"/>
    <property type="molecule type" value="Genomic_DNA"/>
</dbReference>
<evidence type="ECO:0000256" key="11">
    <source>
        <dbReference type="ARBA" id="ARBA00043264"/>
    </source>
</evidence>
<proteinExistence type="inferred from homology"/>
<feature type="transmembrane region" description="Helical" evidence="13">
    <location>
        <begin position="197"/>
        <end position="218"/>
    </location>
</feature>
<dbReference type="GO" id="GO:0005524">
    <property type="term" value="F:ATP binding"/>
    <property type="evidence" value="ECO:0007669"/>
    <property type="project" value="UniProtKB-KW"/>
</dbReference>
<feature type="domain" description="Peptidase C39" evidence="16">
    <location>
        <begin position="9"/>
        <end position="128"/>
    </location>
</feature>
<evidence type="ECO:0000256" key="5">
    <source>
        <dbReference type="ARBA" id="ARBA00022741"/>
    </source>
</evidence>
<keyword evidence="6" id="KW-0645">Protease</keyword>
<name>A0A1N7CBB6_9ACTN</name>
<comment type="subcellular location">
    <subcellularLocation>
        <location evidence="1">Cell membrane</location>
        <topology evidence="1">Multi-pass membrane protein</topology>
    </subcellularLocation>
</comment>
<keyword evidence="9 13" id="KW-1133">Transmembrane helix</keyword>
<dbReference type="InterPro" id="IPR039421">
    <property type="entry name" value="Type_1_exporter"/>
</dbReference>
<evidence type="ECO:0000256" key="12">
    <source>
        <dbReference type="ARBA" id="ARBA00061644"/>
    </source>
</evidence>
<dbReference type="InterPro" id="IPR003593">
    <property type="entry name" value="AAA+_ATPase"/>
</dbReference>
<keyword evidence="5" id="KW-0547">Nucleotide-binding</keyword>
<dbReference type="FunFam" id="3.40.50.300:FF:000299">
    <property type="entry name" value="ABC transporter ATP-binding protein/permease"/>
    <property type="match status" value="1"/>
</dbReference>
<keyword evidence="10 13" id="KW-0472">Membrane</keyword>
<evidence type="ECO:0000256" key="7">
    <source>
        <dbReference type="ARBA" id="ARBA00022840"/>
    </source>
</evidence>
<evidence type="ECO:0000313" key="18">
    <source>
        <dbReference type="Proteomes" id="UP000186096"/>
    </source>
</evidence>
<keyword evidence="4 13" id="KW-0812">Transmembrane</keyword>
<dbReference type="RefSeq" id="WP_076435877.1">
    <property type="nucleotide sequence ID" value="NZ_FTNI01000011.1"/>
</dbReference>
<keyword evidence="6" id="KW-0378">Hydrolase</keyword>
<dbReference type="GO" id="GO:0140359">
    <property type="term" value="F:ABC-type transporter activity"/>
    <property type="evidence" value="ECO:0007669"/>
    <property type="project" value="InterPro"/>
</dbReference>
<evidence type="ECO:0000256" key="1">
    <source>
        <dbReference type="ARBA" id="ARBA00004651"/>
    </source>
</evidence>
<accession>A0A1N7CBB6</accession>
<evidence type="ECO:0000256" key="2">
    <source>
        <dbReference type="ARBA" id="ARBA00022448"/>
    </source>
</evidence>
<dbReference type="Proteomes" id="UP000186096">
    <property type="component" value="Unassembled WGS sequence"/>
</dbReference>
<dbReference type="PANTHER" id="PTHR24221">
    <property type="entry name" value="ATP-BINDING CASSETTE SUB-FAMILY B"/>
    <property type="match status" value="1"/>
</dbReference>
<dbReference type="Gene3D" id="3.90.70.10">
    <property type="entry name" value="Cysteine proteinases"/>
    <property type="match status" value="1"/>
</dbReference>
<dbReference type="Gene3D" id="3.40.50.300">
    <property type="entry name" value="P-loop containing nucleotide triphosphate hydrolases"/>
    <property type="match status" value="1"/>
</dbReference>
<dbReference type="InterPro" id="IPR017871">
    <property type="entry name" value="ABC_transporter-like_CS"/>
</dbReference>
<dbReference type="InterPro" id="IPR027417">
    <property type="entry name" value="P-loop_NTPase"/>
</dbReference>
<dbReference type="InterPro" id="IPR005074">
    <property type="entry name" value="Peptidase_C39"/>
</dbReference>
<evidence type="ECO:0000256" key="3">
    <source>
        <dbReference type="ARBA" id="ARBA00022475"/>
    </source>
</evidence>
<dbReference type="OrthoDB" id="9806127at2"/>
<dbReference type="Pfam" id="PF00664">
    <property type="entry name" value="ABC_membrane"/>
    <property type="match status" value="1"/>
</dbReference>
<feature type="transmembrane region" description="Helical" evidence="13">
    <location>
        <begin position="386"/>
        <end position="408"/>
    </location>
</feature>
<dbReference type="Pfam" id="PF00005">
    <property type="entry name" value="ABC_tran"/>
    <property type="match status" value="1"/>
</dbReference>
<dbReference type="Pfam" id="PF03412">
    <property type="entry name" value="Peptidase_C39"/>
    <property type="match status" value="1"/>
</dbReference>
<dbReference type="GO" id="GO:0006508">
    <property type="term" value="P:proteolysis"/>
    <property type="evidence" value="ECO:0007669"/>
    <property type="project" value="InterPro"/>
</dbReference>
<gene>
    <name evidence="17" type="ORF">SAMN05421833_111171</name>
</gene>
<reference evidence="18" key="1">
    <citation type="submission" date="2017-01" db="EMBL/GenBank/DDBJ databases">
        <authorList>
            <person name="Varghese N."/>
            <person name="Submissions S."/>
        </authorList>
    </citation>
    <scope>NUCLEOTIDE SEQUENCE [LARGE SCALE GENOMIC DNA]</scope>
    <source>
        <strain evidence="18">ATCC 12950</strain>
    </source>
</reference>
<keyword evidence="11" id="KW-0080">Bacteriocin transport</keyword>
<dbReference type="GO" id="GO:0005886">
    <property type="term" value="C:plasma membrane"/>
    <property type="evidence" value="ECO:0007669"/>
    <property type="project" value="UniProtKB-SubCell"/>
</dbReference>
<dbReference type="Gene3D" id="1.20.1560.10">
    <property type="entry name" value="ABC transporter type 1, transmembrane domain"/>
    <property type="match status" value="1"/>
</dbReference>
<dbReference type="PROSITE" id="PS50990">
    <property type="entry name" value="PEPTIDASE_C39"/>
    <property type="match status" value="1"/>
</dbReference>
<comment type="similarity">
    <text evidence="12">Belongs to the ABC transporter superfamily. Lipid exporter (TC 3.A.1.106) family.</text>
</comment>
<evidence type="ECO:0000259" key="16">
    <source>
        <dbReference type="PROSITE" id="PS50990"/>
    </source>
</evidence>
<evidence type="ECO:0000256" key="8">
    <source>
        <dbReference type="ARBA" id="ARBA00022927"/>
    </source>
</evidence>
<dbReference type="InterPro" id="IPR011527">
    <property type="entry name" value="ABC1_TM_dom"/>
</dbReference>